<evidence type="ECO:0000256" key="9">
    <source>
        <dbReference type="ARBA" id="ARBA00038372"/>
    </source>
</evidence>
<evidence type="ECO:0000313" key="11">
    <source>
        <dbReference type="EMBL" id="KAE8155900.1"/>
    </source>
</evidence>
<dbReference type="InterPro" id="IPR000092">
    <property type="entry name" value="Polyprenyl_synt"/>
</dbReference>
<comment type="pathway">
    <text evidence="1">Secondary metabolite biosynthesis; terpenoid biosynthesis.</text>
</comment>
<dbReference type="GO" id="GO:0043386">
    <property type="term" value="P:mycotoxin biosynthetic process"/>
    <property type="evidence" value="ECO:0007669"/>
    <property type="project" value="UniProtKB-ARBA"/>
</dbReference>
<protein>
    <submittedName>
        <fullName evidence="11">Isoprenoid synthase domain-containing protein</fullName>
    </submittedName>
</protein>
<dbReference type="PANTHER" id="PTHR12001">
    <property type="entry name" value="GERANYLGERANYL PYROPHOSPHATE SYNTHASE"/>
    <property type="match status" value="1"/>
</dbReference>
<dbReference type="PROSITE" id="PS00444">
    <property type="entry name" value="POLYPRENYL_SYNTHASE_2"/>
    <property type="match status" value="1"/>
</dbReference>
<evidence type="ECO:0000256" key="3">
    <source>
        <dbReference type="ARBA" id="ARBA00022723"/>
    </source>
</evidence>
<dbReference type="GO" id="GO:0004659">
    <property type="term" value="F:prenyltransferase activity"/>
    <property type="evidence" value="ECO:0007669"/>
    <property type="project" value="InterPro"/>
</dbReference>
<dbReference type="GO" id="GO:0046165">
    <property type="term" value="P:alcohol biosynthetic process"/>
    <property type="evidence" value="ECO:0007669"/>
    <property type="project" value="UniProtKB-ARBA"/>
</dbReference>
<evidence type="ECO:0000313" key="12">
    <source>
        <dbReference type="Proteomes" id="UP000326950"/>
    </source>
</evidence>
<comment type="similarity">
    <text evidence="10">Belongs to the FPP/GGPP synthase family.</text>
</comment>
<dbReference type="GO" id="GO:0046872">
    <property type="term" value="F:metal ion binding"/>
    <property type="evidence" value="ECO:0007669"/>
    <property type="project" value="UniProtKB-KW"/>
</dbReference>
<reference evidence="11 12" key="1">
    <citation type="submission" date="2019-04" db="EMBL/GenBank/DDBJ databases">
        <title>Friends and foes A comparative genomics study of 23 Aspergillus species from section Flavi.</title>
        <authorList>
            <consortium name="DOE Joint Genome Institute"/>
            <person name="Kjaerbolling I."/>
            <person name="Vesth T."/>
            <person name="Frisvad J.C."/>
            <person name="Nybo J.L."/>
            <person name="Theobald S."/>
            <person name="Kildgaard S."/>
            <person name="Isbrandt T."/>
            <person name="Kuo A."/>
            <person name="Sato A."/>
            <person name="Lyhne E.K."/>
            <person name="Kogle M.E."/>
            <person name="Wiebenga A."/>
            <person name="Kun R.S."/>
            <person name="Lubbers R.J."/>
            <person name="Makela M.R."/>
            <person name="Barry K."/>
            <person name="Chovatia M."/>
            <person name="Clum A."/>
            <person name="Daum C."/>
            <person name="Haridas S."/>
            <person name="He G."/>
            <person name="LaButti K."/>
            <person name="Lipzen A."/>
            <person name="Mondo S."/>
            <person name="Riley R."/>
            <person name="Salamov A."/>
            <person name="Simmons B.A."/>
            <person name="Magnuson J.K."/>
            <person name="Henrissat B."/>
            <person name="Mortensen U.H."/>
            <person name="Larsen T.O."/>
            <person name="Devries R.P."/>
            <person name="Grigoriev I.V."/>
            <person name="Machida M."/>
            <person name="Baker S.E."/>
            <person name="Andersen M.R."/>
        </authorList>
    </citation>
    <scope>NUCLEOTIDE SEQUENCE [LARGE SCALE GENOMIC DNA]</scope>
    <source>
        <strain evidence="11 12">CBS 117626</strain>
    </source>
</reference>
<dbReference type="InterPro" id="IPR008949">
    <property type="entry name" value="Isoprenoid_synthase_dom_sf"/>
</dbReference>
<name>A0A5N6UBF4_ASPTM</name>
<keyword evidence="6" id="KW-0456">Lyase</keyword>
<keyword evidence="5" id="KW-0414">Isoprene biosynthesis</keyword>
<dbReference type="EMBL" id="ML738792">
    <property type="protein sequence ID" value="KAE8155900.1"/>
    <property type="molecule type" value="Genomic_DNA"/>
</dbReference>
<dbReference type="SFLD" id="SFLDS00005">
    <property type="entry name" value="Isoprenoid_Synthase_Type_I"/>
    <property type="match status" value="1"/>
</dbReference>
<keyword evidence="2 10" id="KW-0808">Transferase</keyword>
<organism evidence="11 12">
    <name type="scientific">Aspergillus tamarii</name>
    <dbReference type="NCBI Taxonomy" id="41984"/>
    <lineage>
        <taxon>Eukaryota</taxon>
        <taxon>Fungi</taxon>
        <taxon>Dikarya</taxon>
        <taxon>Ascomycota</taxon>
        <taxon>Pezizomycotina</taxon>
        <taxon>Eurotiomycetes</taxon>
        <taxon>Eurotiomycetidae</taxon>
        <taxon>Eurotiales</taxon>
        <taxon>Aspergillaceae</taxon>
        <taxon>Aspergillus</taxon>
        <taxon>Aspergillus subgen. Circumdati</taxon>
    </lineage>
</organism>
<dbReference type="Gene3D" id="1.10.600.10">
    <property type="entry name" value="Farnesyl Diphosphate Synthase"/>
    <property type="match status" value="1"/>
</dbReference>
<sequence length="369" mass="40654">MTDVEIVSHFPTNVFNYRKRLRSTTGESGVYVDPVVAFESKCETQLSETNPRQETIFSKALEPLSTAHVLAPFDYICSLQSKGVRSQLIDALNVWIQVNPASLKSVKSLVGDIHNISLILDDVQDNSPLRRSQPAAHTIFGVGQTVNSATYKIVDVISQAARAPAASEIVPIVLEGMGELMRGQGLDLLWTHQVLIPSTGDYIRMVDGKTGGLFRMIPQLMKATSSSGDGISGVVPPLEKFMTLLGRYFQIRDDYANLASDKYSISKGFCEDLDEGKCSFVLLHALNHSSPSAREILRHIMFQRRAAGHTELAQKELTLRLMKEAGSLNYTLHVLGLLQDEILVELDKIEAHTGTPNPLLRQLISALVV</sequence>
<evidence type="ECO:0000256" key="2">
    <source>
        <dbReference type="ARBA" id="ARBA00022679"/>
    </source>
</evidence>
<comment type="similarity">
    <text evidence="8">In the C-terminal section; belongs to the FPP/GGPP synthase family.</text>
</comment>
<dbReference type="SUPFAM" id="SSF48576">
    <property type="entry name" value="Terpenoid synthases"/>
    <property type="match status" value="1"/>
</dbReference>
<evidence type="ECO:0000256" key="1">
    <source>
        <dbReference type="ARBA" id="ARBA00004721"/>
    </source>
</evidence>
<dbReference type="OrthoDB" id="6921389at2759"/>
<evidence type="ECO:0000256" key="8">
    <source>
        <dbReference type="ARBA" id="ARBA00038363"/>
    </source>
</evidence>
<evidence type="ECO:0000256" key="10">
    <source>
        <dbReference type="RuleBase" id="RU004466"/>
    </source>
</evidence>
<dbReference type="GO" id="GO:0008299">
    <property type="term" value="P:isoprenoid biosynthetic process"/>
    <property type="evidence" value="ECO:0007669"/>
    <property type="project" value="UniProtKB-KW"/>
</dbReference>
<keyword evidence="3" id="KW-0479">Metal-binding</keyword>
<proteinExistence type="inferred from homology"/>
<evidence type="ECO:0000256" key="5">
    <source>
        <dbReference type="ARBA" id="ARBA00023229"/>
    </source>
</evidence>
<dbReference type="Pfam" id="PF00348">
    <property type="entry name" value="polyprenyl_synt"/>
    <property type="match status" value="1"/>
</dbReference>
<comment type="similarity">
    <text evidence="9">In the N-terminal section; belongs to the terpene synthase family.</text>
</comment>
<evidence type="ECO:0000256" key="4">
    <source>
        <dbReference type="ARBA" id="ARBA00022842"/>
    </source>
</evidence>
<dbReference type="AlphaFoldDB" id="A0A5N6UBF4"/>
<dbReference type="GO" id="GO:0016829">
    <property type="term" value="F:lyase activity"/>
    <property type="evidence" value="ECO:0007669"/>
    <property type="project" value="UniProtKB-KW"/>
</dbReference>
<keyword evidence="4" id="KW-0460">Magnesium</keyword>
<keyword evidence="7" id="KW-0511">Multifunctional enzyme</keyword>
<dbReference type="PANTHER" id="PTHR12001:SF72">
    <property type="entry name" value="THIJ_PFPI FAMILY PROTEIN (AFU_ORTHOLOGUE AFUA_3G01210)-RELATED"/>
    <property type="match status" value="1"/>
</dbReference>
<gene>
    <name evidence="11" type="ORF">BDV40DRAFT_282566</name>
</gene>
<keyword evidence="12" id="KW-1185">Reference proteome</keyword>
<evidence type="ECO:0000256" key="7">
    <source>
        <dbReference type="ARBA" id="ARBA00023268"/>
    </source>
</evidence>
<accession>A0A5N6UBF4</accession>
<evidence type="ECO:0000256" key="6">
    <source>
        <dbReference type="ARBA" id="ARBA00023239"/>
    </source>
</evidence>
<dbReference type="Proteomes" id="UP000326950">
    <property type="component" value="Unassembled WGS sequence"/>
</dbReference>
<dbReference type="InterPro" id="IPR033749">
    <property type="entry name" value="Polyprenyl_synt_CS"/>
</dbReference>